<dbReference type="PANTHER" id="PTHR43133:SF8">
    <property type="entry name" value="RNA POLYMERASE SIGMA FACTOR HI_1459-RELATED"/>
    <property type="match status" value="1"/>
</dbReference>
<reference evidence="9" key="1">
    <citation type="submission" date="2018-02" db="EMBL/GenBank/DDBJ databases">
        <title>Genome sequencing of Solimonas sp. HR-BB.</title>
        <authorList>
            <person name="Lee Y."/>
            <person name="Jeon C.O."/>
        </authorList>
    </citation>
    <scope>NUCLEOTIDE SEQUENCE [LARGE SCALE GENOMIC DNA]</scope>
    <source>
        <strain evidence="9">HR-U</strain>
    </source>
</reference>
<dbReference type="OrthoDB" id="1116873at2"/>
<keyword evidence="4" id="KW-0238">DNA-binding</keyword>
<keyword evidence="9" id="KW-1185">Reference proteome</keyword>
<evidence type="ECO:0000256" key="5">
    <source>
        <dbReference type="ARBA" id="ARBA00023163"/>
    </source>
</evidence>
<dbReference type="InterPro" id="IPR039425">
    <property type="entry name" value="RNA_pol_sigma-70-like"/>
</dbReference>
<dbReference type="Gene3D" id="1.10.10.10">
    <property type="entry name" value="Winged helix-like DNA-binding domain superfamily/Winged helix DNA-binding domain"/>
    <property type="match status" value="1"/>
</dbReference>
<evidence type="ECO:0000256" key="2">
    <source>
        <dbReference type="ARBA" id="ARBA00023015"/>
    </source>
</evidence>
<comment type="caution">
    <text evidence="8">The sequence shown here is derived from an EMBL/GenBank/DDBJ whole genome shotgun (WGS) entry which is preliminary data.</text>
</comment>
<evidence type="ECO:0000256" key="4">
    <source>
        <dbReference type="ARBA" id="ARBA00023125"/>
    </source>
</evidence>
<accession>A0A2S7IJ37</accession>
<proteinExistence type="inferred from homology"/>
<feature type="domain" description="RNA polymerase sigma-70 region 2" evidence="6">
    <location>
        <begin position="34"/>
        <end position="99"/>
    </location>
</feature>
<dbReference type="SUPFAM" id="SSF88659">
    <property type="entry name" value="Sigma3 and sigma4 domains of RNA polymerase sigma factors"/>
    <property type="match status" value="1"/>
</dbReference>
<gene>
    <name evidence="8" type="ORF">C5O19_18480</name>
</gene>
<evidence type="ECO:0000256" key="3">
    <source>
        <dbReference type="ARBA" id="ARBA00023082"/>
    </source>
</evidence>
<evidence type="ECO:0000256" key="1">
    <source>
        <dbReference type="ARBA" id="ARBA00010641"/>
    </source>
</evidence>
<dbReference type="EMBL" id="PTRA01000003">
    <property type="protein sequence ID" value="PQA56329.1"/>
    <property type="molecule type" value="Genomic_DNA"/>
</dbReference>
<dbReference type="InterPro" id="IPR036388">
    <property type="entry name" value="WH-like_DNA-bd_sf"/>
</dbReference>
<dbReference type="Proteomes" id="UP000239590">
    <property type="component" value="Unassembled WGS sequence"/>
</dbReference>
<dbReference type="InterPro" id="IPR013325">
    <property type="entry name" value="RNA_pol_sigma_r2"/>
</dbReference>
<evidence type="ECO:0000259" key="6">
    <source>
        <dbReference type="Pfam" id="PF04542"/>
    </source>
</evidence>
<dbReference type="GO" id="GO:0016987">
    <property type="term" value="F:sigma factor activity"/>
    <property type="evidence" value="ECO:0007669"/>
    <property type="project" value="UniProtKB-KW"/>
</dbReference>
<dbReference type="InterPro" id="IPR014284">
    <property type="entry name" value="RNA_pol_sigma-70_dom"/>
</dbReference>
<dbReference type="NCBIfam" id="TIGR02937">
    <property type="entry name" value="sigma70-ECF"/>
    <property type="match status" value="1"/>
</dbReference>
<protein>
    <submittedName>
        <fullName evidence="8">RNA polymerase subunit sigma-24</fullName>
    </submittedName>
</protein>
<organism evidence="8 9">
    <name type="scientific">Siphonobacter curvatus</name>
    <dbReference type="NCBI Taxonomy" id="2094562"/>
    <lineage>
        <taxon>Bacteria</taxon>
        <taxon>Pseudomonadati</taxon>
        <taxon>Bacteroidota</taxon>
        <taxon>Cytophagia</taxon>
        <taxon>Cytophagales</taxon>
        <taxon>Cytophagaceae</taxon>
        <taxon>Siphonobacter</taxon>
    </lineage>
</organism>
<dbReference type="Gene3D" id="1.10.1740.10">
    <property type="match status" value="1"/>
</dbReference>
<dbReference type="InterPro" id="IPR007627">
    <property type="entry name" value="RNA_pol_sigma70_r2"/>
</dbReference>
<dbReference type="SUPFAM" id="SSF88946">
    <property type="entry name" value="Sigma2 domain of RNA polymerase sigma factors"/>
    <property type="match status" value="1"/>
</dbReference>
<dbReference type="Pfam" id="PF04542">
    <property type="entry name" value="Sigma70_r2"/>
    <property type="match status" value="1"/>
</dbReference>
<dbReference type="InterPro" id="IPR013249">
    <property type="entry name" value="RNA_pol_sigma70_r4_t2"/>
</dbReference>
<sequence>MFLKLFRKSDAVPSETELLAQYRQTGDLRILGQLYEPNMEMLYAVCYKYLTSEDAAKDAVMQVFEELVNKARTHEISNWKSWLHSVAKNYCLMQLRSRKEFVDAQRMESEDRLHLVEEAPEEPLPLKELDDCLKKLNREQQQTVSLFFLQEKSYRQIVEETGYELNQVKSYLQNGRRNLKLCMEAQVERFP</sequence>
<evidence type="ECO:0000259" key="7">
    <source>
        <dbReference type="Pfam" id="PF08281"/>
    </source>
</evidence>
<name>A0A2S7IJ37_9BACT</name>
<dbReference type="RefSeq" id="WP_104714863.1">
    <property type="nucleotide sequence ID" value="NZ_PTRA01000003.1"/>
</dbReference>
<dbReference type="Pfam" id="PF08281">
    <property type="entry name" value="Sigma70_r4_2"/>
    <property type="match status" value="1"/>
</dbReference>
<dbReference type="GO" id="GO:0006352">
    <property type="term" value="P:DNA-templated transcription initiation"/>
    <property type="evidence" value="ECO:0007669"/>
    <property type="project" value="InterPro"/>
</dbReference>
<evidence type="ECO:0000313" key="8">
    <source>
        <dbReference type="EMBL" id="PQA56329.1"/>
    </source>
</evidence>
<keyword evidence="5" id="KW-0804">Transcription</keyword>
<keyword evidence="3" id="KW-0731">Sigma factor</keyword>
<dbReference type="InterPro" id="IPR013324">
    <property type="entry name" value="RNA_pol_sigma_r3/r4-like"/>
</dbReference>
<dbReference type="PANTHER" id="PTHR43133">
    <property type="entry name" value="RNA POLYMERASE ECF-TYPE SIGMA FACTO"/>
    <property type="match status" value="1"/>
</dbReference>
<dbReference type="AlphaFoldDB" id="A0A2S7IJ37"/>
<dbReference type="GO" id="GO:0003677">
    <property type="term" value="F:DNA binding"/>
    <property type="evidence" value="ECO:0007669"/>
    <property type="project" value="UniProtKB-KW"/>
</dbReference>
<feature type="domain" description="RNA polymerase sigma factor 70 region 4 type 2" evidence="7">
    <location>
        <begin position="127"/>
        <end position="179"/>
    </location>
</feature>
<evidence type="ECO:0000313" key="9">
    <source>
        <dbReference type="Proteomes" id="UP000239590"/>
    </source>
</evidence>
<comment type="similarity">
    <text evidence="1">Belongs to the sigma-70 factor family. ECF subfamily.</text>
</comment>
<keyword evidence="2" id="KW-0805">Transcription regulation</keyword>